<evidence type="ECO:0000313" key="3">
    <source>
        <dbReference type="Proteomes" id="UP000594688"/>
    </source>
</evidence>
<organism evidence="2 3">
    <name type="scientific">Candidatus Nitronauta litoralis</name>
    <dbReference type="NCBI Taxonomy" id="2705533"/>
    <lineage>
        <taxon>Bacteria</taxon>
        <taxon>Pseudomonadati</taxon>
        <taxon>Nitrospinota/Tectimicrobiota group</taxon>
        <taxon>Nitrospinota</taxon>
        <taxon>Nitrospinia</taxon>
        <taxon>Nitrospinales</taxon>
        <taxon>Nitrospinaceae</taxon>
        <taxon>Candidatus Nitronauta</taxon>
    </lineage>
</organism>
<name>A0A7T0G002_9BACT</name>
<dbReference type="Proteomes" id="UP000594688">
    <property type="component" value="Chromosome"/>
</dbReference>
<dbReference type="EMBL" id="CP048685">
    <property type="protein sequence ID" value="QPJ61398.1"/>
    <property type="molecule type" value="Genomic_DNA"/>
</dbReference>
<gene>
    <name evidence="2" type="ORF">G3M70_05650</name>
</gene>
<protein>
    <submittedName>
        <fullName evidence="2">Uncharacterized protein</fullName>
    </submittedName>
</protein>
<dbReference type="KEGG" id="nli:G3M70_05650"/>
<feature type="chain" id="PRO_5032351458" evidence="1">
    <location>
        <begin position="21"/>
        <end position="175"/>
    </location>
</feature>
<dbReference type="AlphaFoldDB" id="A0A7T0G002"/>
<accession>A0A7T0G002</accession>
<evidence type="ECO:0000256" key="1">
    <source>
        <dbReference type="SAM" id="SignalP"/>
    </source>
</evidence>
<sequence>MKKMLTLTFLLLIFAFPAQAEVSCRPLEERPVKIEAWMAKKKLPQFREMRREYGRMGSTYVSIFTYPGNNPSRVVAIGRCVPAYIARHALETTLHYYGSISHLVNQGFVAPHWMGLATSLFSENSQRPITRQQLNRLLDPSLGTQEFHALYQNMTVQEQMVEGFGMRVPNPKLLK</sequence>
<evidence type="ECO:0000313" key="2">
    <source>
        <dbReference type="EMBL" id="QPJ61398.1"/>
    </source>
</evidence>
<feature type="signal peptide" evidence="1">
    <location>
        <begin position="1"/>
        <end position="20"/>
    </location>
</feature>
<reference evidence="2 3" key="1">
    <citation type="submission" date="2020-02" db="EMBL/GenBank/DDBJ databases">
        <title>Genomic and physiological characterization of two novel Nitrospinaceae genera.</title>
        <authorList>
            <person name="Mueller A.J."/>
            <person name="Jung M.-Y."/>
            <person name="Strachan C.R."/>
            <person name="Herbold C.W."/>
            <person name="Kirkegaard R.H."/>
            <person name="Daims H."/>
        </authorList>
    </citation>
    <scope>NUCLEOTIDE SEQUENCE [LARGE SCALE GENOMIC DNA]</scope>
    <source>
        <strain evidence="2">EB</strain>
    </source>
</reference>
<proteinExistence type="predicted"/>
<keyword evidence="1" id="KW-0732">Signal</keyword>